<evidence type="ECO:0000256" key="1">
    <source>
        <dbReference type="SAM" id="SignalP"/>
    </source>
</evidence>
<accession>A0A8H7QYL4</accession>
<feature type="signal peptide" evidence="1">
    <location>
        <begin position="1"/>
        <end position="17"/>
    </location>
</feature>
<evidence type="ECO:0000313" key="3">
    <source>
        <dbReference type="Proteomes" id="UP000603453"/>
    </source>
</evidence>
<reference evidence="2" key="1">
    <citation type="submission" date="2020-12" db="EMBL/GenBank/DDBJ databases">
        <title>Metabolic potential, ecology and presence of endohyphal bacteria is reflected in genomic diversity of Mucoromycotina.</title>
        <authorList>
            <person name="Muszewska A."/>
            <person name="Okrasinska A."/>
            <person name="Steczkiewicz K."/>
            <person name="Drgas O."/>
            <person name="Orlowska M."/>
            <person name="Perlinska-Lenart U."/>
            <person name="Aleksandrzak-Piekarczyk T."/>
            <person name="Szatraj K."/>
            <person name="Zielenkiewicz U."/>
            <person name="Pilsyk S."/>
            <person name="Malc E."/>
            <person name="Mieczkowski P."/>
            <person name="Kruszewska J.S."/>
            <person name="Biernat P."/>
            <person name="Pawlowska J."/>
        </authorList>
    </citation>
    <scope>NUCLEOTIDE SEQUENCE</scope>
    <source>
        <strain evidence="2">WA0000017839</strain>
    </source>
</reference>
<dbReference type="SUPFAM" id="SSF53067">
    <property type="entry name" value="Actin-like ATPase domain"/>
    <property type="match status" value="2"/>
</dbReference>
<keyword evidence="3" id="KW-1185">Reference proteome</keyword>
<dbReference type="OrthoDB" id="2247967at2759"/>
<dbReference type="EMBL" id="JAEPRD010000087">
    <property type="protein sequence ID" value="KAG2200128.1"/>
    <property type="molecule type" value="Genomic_DNA"/>
</dbReference>
<sequence>MMKLTWLFVLDIGTTFSGSCFTSIYDDKSIIHVVKWPEQRADDTFEKTPTACLYSKNSRKLLKWGKAALDHMVVHPDDDTVVLVDQFKLKLQNQFQKDKANLQEEEHVYRTAAIDYLREVDKYTCDQIKSIVGPSFSKDSTRYVLTVPATWINQDNLAMQEMAIEAGLIREYDSKEKLLIINEAYAAALFCEREYCVTDNCTSKLFKGQRYLLCDAGGGTIDLATYECTGLDYRTSNDLLQNEHCQLALESGGNCGSTILDQNMERYLREQVFIGCIEEKTLKSLVDQFVKDIKHYFGGDENKNNYIRPSTKNTQSTETVATTLTTTEVTKMLEVRENDYNYKEDYQDQHSDISMDDDEFMNDDDFMFDDEESYEDMTMNDSAQENILLPSDYIYLTLPSSVEGIDPSILENLSLKGDIIHHQDCQQLRISHVDISKHVFDPVVETVTLLIRKQIKKSHTQIDTLFLLGGFGQSPYLYKKLHHEFITSTNMVSHLIVPEDGYRASMRGGIYFGIDNSEFLSRYINSARPLDERFNEYKHLVGIDFNFFDLSATFTLVRNINEGVDLILRKTIAEKDLELEILSCQVFHFDSKRFITEKYAYLVDIFHDYLEDTHNTTSLPNVLPGGRTCENRLYYDCLIKEFIQQLYESMEQACKSVFGYNSRDLADAQFRYTFAPASKRQIMRNVQETSMEQLNSRLLSKLLGKDSVFTPKDVIEVHEYFKKLTFEKALPVKVDDLSDMSKTIFQAASEIGMVQAWNSTERLLWDGSYITKSFLAYRYFFSPINIAHLDNDINFQVFAFSMRDNIGKCRVITCIDKQTNQYKYENRILPLFDMESYGILTLFDFDYPDPHTIKMFIKWNEYTLANLLPFLATKTNCMSAFINTYIKNHVDLSIAGQTHSIRNMFFDAETHKKIKMNFMGSMKGFEYAINHFKDAVVTSELILSLLIEPYIKFMLAPSIVSTCRRYKSFEWGRHELCLIFTGEIVETKGHGLHECKLTPPAFQSETWQDFYTGGETYTWADYLFHFLQSSLEKCFLSGVNTNVHFRILYDNRPDYSRHVDCLMNGTIRYSGHKQEYISGEQYALHLLAFDVKPGQPNFSYKVGGMNHDFSDDDTEKNCVRTKAETVDGVSEKGLTCLHPLIEHGNPLVRYNEGVKSILKFVIPYECSIAAVLYSTKETGSPDYNISNNSFKKLHRFIFPVKDATWPIVLSYSIEGLSLIFNIRQADYQADFKCPVPLYLT</sequence>
<comment type="caution">
    <text evidence="2">The sequence shown here is derived from an EMBL/GenBank/DDBJ whole genome shotgun (WGS) entry which is preliminary data.</text>
</comment>
<name>A0A8H7QYL4_9FUNG</name>
<dbReference type="AlphaFoldDB" id="A0A8H7QYL4"/>
<feature type="chain" id="PRO_5034655639" evidence="1">
    <location>
        <begin position="18"/>
        <end position="1240"/>
    </location>
</feature>
<dbReference type="Gene3D" id="3.30.420.40">
    <property type="match status" value="1"/>
</dbReference>
<evidence type="ECO:0000313" key="2">
    <source>
        <dbReference type="EMBL" id="KAG2200128.1"/>
    </source>
</evidence>
<gene>
    <name evidence="2" type="ORF">INT47_012409</name>
</gene>
<dbReference type="PANTHER" id="PTHR14187:SF5">
    <property type="entry name" value="HEAT SHOCK 70 KDA PROTEIN 12A"/>
    <property type="match status" value="1"/>
</dbReference>
<dbReference type="Proteomes" id="UP000603453">
    <property type="component" value="Unassembled WGS sequence"/>
</dbReference>
<dbReference type="InterPro" id="IPR043129">
    <property type="entry name" value="ATPase_NBD"/>
</dbReference>
<keyword evidence="1" id="KW-0732">Signal</keyword>
<proteinExistence type="predicted"/>
<organism evidence="2 3">
    <name type="scientific">Mucor saturninus</name>
    <dbReference type="NCBI Taxonomy" id="64648"/>
    <lineage>
        <taxon>Eukaryota</taxon>
        <taxon>Fungi</taxon>
        <taxon>Fungi incertae sedis</taxon>
        <taxon>Mucoromycota</taxon>
        <taxon>Mucoromycotina</taxon>
        <taxon>Mucoromycetes</taxon>
        <taxon>Mucorales</taxon>
        <taxon>Mucorineae</taxon>
        <taxon>Mucoraceae</taxon>
        <taxon>Mucor</taxon>
    </lineage>
</organism>
<protein>
    <submittedName>
        <fullName evidence="2">Uncharacterized protein</fullName>
    </submittedName>
</protein>
<dbReference type="PANTHER" id="PTHR14187">
    <property type="entry name" value="ALPHA KINASE/ELONGATION FACTOR 2 KINASE"/>
    <property type="match status" value="1"/>
</dbReference>